<accession>A0ABS8USG0</accession>
<sequence length="71" mass="8207">GRIKGFLHLFGLHSSEKLKQRRVWSDLNSSLIPSKNTLKCFFLFSLKDEGSPRFYFKGFKIKALVGDFVKP</sequence>
<comment type="caution">
    <text evidence="1">The sequence shown here is derived from an EMBL/GenBank/DDBJ whole genome shotgun (WGS) entry which is preliminary data.</text>
</comment>
<name>A0ABS8USG0_DATST</name>
<dbReference type="EMBL" id="JACEIK010002408">
    <property type="protein sequence ID" value="MCD9560989.1"/>
    <property type="molecule type" value="Genomic_DNA"/>
</dbReference>
<reference evidence="1 2" key="1">
    <citation type="journal article" date="2021" name="BMC Genomics">
        <title>Datura genome reveals duplications of psychoactive alkaloid biosynthetic genes and high mutation rate following tissue culture.</title>
        <authorList>
            <person name="Rajewski A."/>
            <person name="Carter-House D."/>
            <person name="Stajich J."/>
            <person name="Litt A."/>
        </authorList>
    </citation>
    <scope>NUCLEOTIDE SEQUENCE [LARGE SCALE GENOMIC DNA]</scope>
    <source>
        <strain evidence="1">AR-01</strain>
    </source>
</reference>
<organism evidence="1 2">
    <name type="scientific">Datura stramonium</name>
    <name type="common">Jimsonweed</name>
    <name type="synonym">Common thornapple</name>
    <dbReference type="NCBI Taxonomy" id="4076"/>
    <lineage>
        <taxon>Eukaryota</taxon>
        <taxon>Viridiplantae</taxon>
        <taxon>Streptophyta</taxon>
        <taxon>Embryophyta</taxon>
        <taxon>Tracheophyta</taxon>
        <taxon>Spermatophyta</taxon>
        <taxon>Magnoliopsida</taxon>
        <taxon>eudicotyledons</taxon>
        <taxon>Gunneridae</taxon>
        <taxon>Pentapetalae</taxon>
        <taxon>asterids</taxon>
        <taxon>lamiids</taxon>
        <taxon>Solanales</taxon>
        <taxon>Solanaceae</taxon>
        <taxon>Solanoideae</taxon>
        <taxon>Datureae</taxon>
        <taxon>Datura</taxon>
    </lineage>
</organism>
<dbReference type="Proteomes" id="UP000823775">
    <property type="component" value="Unassembled WGS sequence"/>
</dbReference>
<evidence type="ECO:0000313" key="1">
    <source>
        <dbReference type="EMBL" id="MCD9560989.1"/>
    </source>
</evidence>
<keyword evidence="2" id="KW-1185">Reference proteome</keyword>
<feature type="non-terminal residue" evidence="1">
    <location>
        <position position="71"/>
    </location>
</feature>
<feature type="non-terminal residue" evidence="1">
    <location>
        <position position="1"/>
    </location>
</feature>
<evidence type="ECO:0000313" key="2">
    <source>
        <dbReference type="Proteomes" id="UP000823775"/>
    </source>
</evidence>
<gene>
    <name evidence="1" type="ORF">HAX54_019856</name>
</gene>
<protein>
    <submittedName>
        <fullName evidence="1">Uncharacterized protein</fullName>
    </submittedName>
</protein>
<proteinExistence type="predicted"/>